<evidence type="ECO:0000256" key="6">
    <source>
        <dbReference type="ARBA" id="ARBA00022989"/>
    </source>
</evidence>
<dbReference type="PATRIC" id="fig|911238.3.peg.276"/>
<sequence>MQKAQFIIKLILQLGLIIVITYIGTEAQKLLHLPLAGSIVGLFLFYLLLQFKIVKLSWIEEGANFLLKTMVFFFIPSVVGIMDVASDITLNYIVFFAVIIVGTCLVALSSGFVAEKMCVKNKRQKGLDAYE</sequence>
<dbReference type="GO" id="GO:0019835">
    <property type="term" value="P:cytolysis"/>
    <property type="evidence" value="ECO:0007669"/>
    <property type="project" value="UniProtKB-UniRule"/>
</dbReference>
<dbReference type="InterPro" id="IPR005538">
    <property type="entry name" value="LrgA/CidA"/>
</dbReference>
<feature type="transmembrane region" description="Helical" evidence="8">
    <location>
        <begin position="31"/>
        <end position="53"/>
    </location>
</feature>
<dbReference type="HAMAP" id="MF_01143">
    <property type="entry name" value="CidA"/>
    <property type="match status" value="1"/>
</dbReference>
<dbReference type="EMBL" id="AEUN01000025">
    <property type="protein sequence ID" value="EHJ08949.1"/>
    <property type="molecule type" value="Genomic_DNA"/>
</dbReference>
<evidence type="ECO:0000256" key="5">
    <source>
        <dbReference type="ARBA" id="ARBA00022852"/>
    </source>
</evidence>
<comment type="caution">
    <text evidence="9">The sequence shown here is derived from an EMBL/GenBank/DDBJ whole genome shotgun (WGS) entry which is preliminary data.</text>
</comment>
<comment type="subcellular location">
    <subcellularLocation>
        <location evidence="1 8">Cell membrane</location>
        <topology evidence="1 8">Multi-pass membrane protein</topology>
    </subcellularLocation>
</comment>
<evidence type="ECO:0000256" key="8">
    <source>
        <dbReference type="HAMAP-Rule" id="MF_01143"/>
    </source>
</evidence>
<evidence type="ECO:0000313" key="10">
    <source>
        <dbReference type="Proteomes" id="UP000005413"/>
    </source>
</evidence>
<protein>
    <recommendedName>
        <fullName evidence="8">Holin-like protein CidA</fullName>
    </recommendedName>
</protein>
<dbReference type="Proteomes" id="UP000005413">
    <property type="component" value="Unassembled WGS sequence"/>
</dbReference>
<dbReference type="GO" id="GO:0005886">
    <property type="term" value="C:plasma membrane"/>
    <property type="evidence" value="ECO:0007669"/>
    <property type="project" value="UniProtKB-SubCell"/>
</dbReference>
<dbReference type="PANTHER" id="PTHR33931">
    <property type="entry name" value="HOLIN-LIKE PROTEIN CIDA-RELATED"/>
    <property type="match status" value="1"/>
</dbReference>
<keyword evidence="4 8" id="KW-0812">Transmembrane</keyword>
<dbReference type="RefSeq" id="WP_002461886.1">
    <property type="nucleotide sequence ID" value="NZ_AEUN01000025.1"/>
</dbReference>
<dbReference type="InterPro" id="IPR023760">
    <property type="entry name" value="Holin-like_CidA"/>
</dbReference>
<dbReference type="GO" id="GO:0031640">
    <property type="term" value="P:killing of cells of another organism"/>
    <property type="evidence" value="ECO:0007669"/>
    <property type="project" value="UniProtKB-KW"/>
</dbReference>
<reference evidence="9 10" key="1">
    <citation type="journal article" date="2012" name="BMC Genomics">
        <title>Comparative genomic analysis of the genus Staphylococcus including Staphylococcus aureus and its newly described sister species Staphylococcus simiae.</title>
        <authorList>
            <person name="Suzuki H."/>
            <person name="Lefebure T."/>
            <person name="Pavinski Bitar P."/>
            <person name="Stanhope M.J."/>
        </authorList>
    </citation>
    <scope>NUCLEOTIDE SEQUENCE [LARGE SCALE GENOMIC DNA]</scope>
    <source>
        <strain evidence="9 10">CCM 7213</strain>
    </source>
</reference>
<evidence type="ECO:0000256" key="2">
    <source>
        <dbReference type="ARBA" id="ARBA00010166"/>
    </source>
</evidence>
<evidence type="ECO:0000256" key="3">
    <source>
        <dbReference type="ARBA" id="ARBA00022475"/>
    </source>
</evidence>
<proteinExistence type="inferred from homology"/>
<evidence type="ECO:0000256" key="1">
    <source>
        <dbReference type="ARBA" id="ARBA00004651"/>
    </source>
</evidence>
<keyword evidence="5 8" id="KW-0204">Cytolysis</keyword>
<dbReference type="OrthoDB" id="3176438at2"/>
<feature type="transmembrane region" description="Helical" evidence="8">
    <location>
        <begin position="7"/>
        <end position="25"/>
    </location>
</feature>
<dbReference type="AlphaFoldDB" id="G5JFT1"/>
<keyword evidence="10" id="KW-1185">Reference proteome</keyword>
<dbReference type="Pfam" id="PF03788">
    <property type="entry name" value="LrgA"/>
    <property type="match status" value="1"/>
</dbReference>
<evidence type="ECO:0000256" key="4">
    <source>
        <dbReference type="ARBA" id="ARBA00022692"/>
    </source>
</evidence>
<dbReference type="GO" id="GO:0012501">
    <property type="term" value="P:programmed cell death"/>
    <property type="evidence" value="ECO:0007669"/>
    <property type="project" value="UniProtKB-UniRule"/>
</dbReference>
<keyword evidence="3 8" id="KW-1003">Cell membrane</keyword>
<feature type="transmembrane region" description="Helical" evidence="8">
    <location>
        <begin position="92"/>
        <end position="114"/>
    </location>
</feature>
<dbReference type="PANTHER" id="PTHR33931:SF2">
    <property type="entry name" value="HOLIN-LIKE PROTEIN CIDA"/>
    <property type="match status" value="1"/>
</dbReference>
<feature type="transmembrane region" description="Helical" evidence="8">
    <location>
        <begin position="65"/>
        <end position="86"/>
    </location>
</feature>
<name>G5JFT1_9STAP</name>
<comment type="similarity">
    <text evidence="2 8">Belongs to the CidA/LrgA family. CidA subfamily.</text>
</comment>
<keyword evidence="6 8" id="KW-1133">Transmembrane helix</keyword>
<evidence type="ECO:0000313" key="9">
    <source>
        <dbReference type="EMBL" id="EHJ08949.1"/>
    </source>
</evidence>
<keyword evidence="7 8" id="KW-0472">Membrane</keyword>
<evidence type="ECO:0000256" key="7">
    <source>
        <dbReference type="ARBA" id="ARBA00023136"/>
    </source>
</evidence>
<accession>G5JFT1</accession>
<gene>
    <name evidence="8" type="primary">cidA</name>
    <name evidence="9" type="ORF">SS7213T_01476</name>
</gene>
<organism evidence="9 10">
    <name type="scientific">Staphylococcus simiae CCM 7213 = CCUG 51256</name>
    <dbReference type="NCBI Taxonomy" id="911238"/>
    <lineage>
        <taxon>Bacteria</taxon>
        <taxon>Bacillati</taxon>
        <taxon>Bacillota</taxon>
        <taxon>Bacilli</taxon>
        <taxon>Bacillales</taxon>
        <taxon>Staphylococcaceae</taxon>
        <taxon>Staphylococcus</taxon>
    </lineage>
</organism>
<comment type="function">
    <text evidence="8">Increases the activity of extracellular murein hydrolases possibly by mediating their export via hole formation. Inhibited by the antiholin-like proteins LrgAB. In an unstressed cell, the LrgAB products probably inhibit the function of the CidAB proteins. When a cell is stressed by the addition of antibiotics or by other factors in the environment, the CidAB proteins possibly oligomerize within the bacterial cell membrane, creating lesions that disrupt the proton motive force, which in turn results in loss of cell viability. These lesions are also hypothesized to regulate the subsequent cell lysis by either allowing the murein hydrolases access to the cell wall substrate and/or regulating their activity by a possible change in the cell wall pH that results from loss of membrane potential.</text>
</comment>